<dbReference type="Proteomes" id="UP000306319">
    <property type="component" value="Unassembled WGS sequence"/>
</dbReference>
<sequence length="252" mass="28257">MLQQPLISIITITFNAAAHLPATMKSVAEQKCSDFEHIIIDGASSDNTLQIARKLGIPSLRILSEPDKGLYDAMNKGLRLAKGKYVLFLNAGDSFHSDDILGKYAAEAMKNPDIIYADTVIVDSQRNFIAPRHLSVPDVLSFQSFADGMLVCHQAFMVKKDIAPFYDTSYRFSADYDWTIRCIRKSKPGNCVNLHTVAIDYLSDGMTDKNKMKSLLERFHIMKDHYGLTSTIINHISFIGRAAARKFSSRQK</sequence>
<name>A0AC61RKC1_9BACT</name>
<dbReference type="EMBL" id="SRYB01000001">
    <property type="protein sequence ID" value="TGY80799.1"/>
    <property type="molecule type" value="Genomic_DNA"/>
</dbReference>
<keyword evidence="2" id="KW-1185">Reference proteome</keyword>
<gene>
    <name evidence="1" type="ORF">E5331_00010</name>
</gene>
<reference evidence="1" key="1">
    <citation type="submission" date="2019-04" db="EMBL/GenBank/DDBJ databases">
        <title>Microbes associate with the intestines of laboratory mice.</title>
        <authorList>
            <person name="Navarre W."/>
            <person name="Wong E."/>
            <person name="Huang K."/>
            <person name="Tropini C."/>
            <person name="Ng K."/>
            <person name="Yu B."/>
        </authorList>
    </citation>
    <scope>NUCLEOTIDE SEQUENCE</scope>
    <source>
        <strain evidence="1">NM04_E33</strain>
    </source>
</reference>
<comment type="caution">
    <text evidence="1">The sequence shown here is derived from an EMBL/GenBank/DDBJ whole genome shotgun (WGS) entry which is preliminary data.</text>
</comment>
<evidence type="ECO:0000313" key="1">
    <source>
        <dbReference type="EMBL" id="TGY80799.1"/>
    </source>
</evidence>
<accession>A0AC61RKC1</accession>
<proteinExistence type="predicted"/>
<evidence type="ECO:0000313" key="2">
    <source>
        <dbReference type="Proteomes" id="UP000306319"/>
    </source>
</evidence>
<organism evidence="1 2">
    <name type="scientific">Lepagella muris</name>
    <dbReference type="NCBI Taxonomy" id="3032870"/>
    <lineage>
        <taxon>Bacteria</taxon>
        <taxon>Pseudomonadati</taxon>
        <taxon>Bacteroidota</taxon>
        <taxon>Bacteroidia</taxon>
        <taxon>Bacteroidales</taxon>
        <taxon>Muribaculaceae</taxon>
        <taxon>Lepagella</taxon>
    </lineage>
</organism>
<protein>
    <submittedName>
        <fullName evidence="1">Glycosyltransferase</fullName>
    </submittedName>
</protein>